<comment type="subcellular location">
    <subcellularLocation>
        <location evidence="1">Secreted</location>
        <location evidence="1">Cell wall</location>
    </subcellularLocation>
</comment>
<keyword evidence="7" id="KW-0961">Cell wall biogenesis/degradation</keyword>
<dbReference type="eggNOG" id="ENOG502QSBG">
    <property type="taxonomic scope" value="Eukaryota"/>
</dbReference>
<evidence type="ECO:0000256" key="1">
    <source>
        <dbReference type="ARBA" id="ARBA00004191"/>
    </source>
</evidence>
<evidence type="ECO:0000256" key="7">
    <source>
        <dbReference type="ARBA" id="ARBA00023316"/>
    </source>
</evidence>
<dbReference type="EMBL" id="CM002924">
    <property type="protein sequence ID" value="KGN56061.1"/>
    <property type="molecule type" value="Genomic_DNA"/>
</dbReference>
<sequence length="360" mass="38694">MHFGAKPDAITDNSKALSSAWSEACTNNGGGIVLIPAKGRFLVLPLLLQGPCHGFIRIQLDGELLAPLDEHFATGDYWLSIDQVNNLFIDGLGSLDGRGSTAWPSTSHNRPVSMRLNGINNARITNIKSYNSKLFHFAMHGCRDVTFDHVTVIAPANSPNTDGIHISSSSGINIMHSTIGTGDDCISLGPGSKFINITNIQCGPGHGISIGSLGKYPNEEDVFEVTVRDSTFIGTSNGVRIKTWSSSYSSMVSKVTFLNLQMNNVKNPIIIDQNYCPGSCGSQKMMSKSMVQIKDVRYEGIRGSSNTQVAVDFECSEVVPCQGIVLQDINLPFNGGGRTTSNCHNVRGSAFGHQLPPSCL</sequence>
<dbReference type="Gramene" id="KGN56061">
    <property type="protein sequence ID" value="KGN56061"/>
    <property type="gene ID" value="Csa_3G063610"/>
</dbReference>
<dbReference type="GO" id="GO:0004650">
    <property type="term" value="F:polygalacturonase activity"/>
    <property type="evidence" value="ECO:0007669"/>
    <property type="project" value="InterPro"/>
</dbReference>
<dbReference type="PROSITE" id="PS00502">
    <property type="entry name" value="POLYGALACTURONASE"/>
    <property type="match status" value="1"/>
</dbReference>
<dbReference type="SUPFAM" id="SSF51126">
    <property type="entry name" value="Pectin lyase-like"/>
    <property type="match status" value="1"/>
</dbReference>
<dbReference type="InterPro" id="IPR012334">
    <property type="entry name" value="Pectin_lyas_fold"/>
</dbReference>
<evidence type="ECO:0000256" key="5">
    <source>
        <dbReference type="ARBA" id="ARBA00022801"/>
    </source>
</evidence>
<evidence type="ECO:0000256" key="8">
    <source>
        <dbReference type="PROSITE-ProRule" id="PRU10052"/>
    </source>
</evidence>
<evidence type="ECO:0000256" key="6">
    <source>
        <dbReference type="ARBA" id="ARBA00023295"/>
    </source>
</evidence>
<keyword evidence="4" id="KW-0964">Secreted</keyword>
<evidence type="ECO:0000256" key="4">
    <source>
        <dbReference type="ARBA" id="ARBA00022525"/>
    </source>
</evidence>
<evidence type="ECO:0008006" key="12">
    <source>
        <dbReference type="Google" id="ProtNLM"/>
    </source>
</evidence>
<proteinExistence type="inferred from homology"/>
<accession>A0A0A0L7H9</accession>
<evidence type="ECO:0000313" key="10">
    <source>
        <dbReference type="EMBL" id="KGN56061.1"/>
    </source>
</evidence>
<dbReference type="InterPro" id="IPR000743">
    <property type="entry name" value="Glyco_hydro_28"/>
</dbReference>
<dbReference type="FunFam" id="2.160.20.10:FF:000004">
    <property type="entry name" value="Pectin lyase-like superfamily protein"/>
    <property type="match status" value="1"/>
</dbReference>
<dbReference type="InterPro" id="IPR011050">
    <property type="entry name" value="Pectin_lyase_fold/virulence"/>
</dbReference>
<reference evidence="10 11" key="4">
    <citation type="journal article" date="2011" name="BMC Genomics">
        <title>RNA-Seq improves annotation of protein-coding genes in the cucumber genome.</title>
        <authorList>
            <person name="Li Z."/>
            <person name="Zhang Z."/>
            <person name="Yan P."/>
            <person name="Huang S."/>
            <person name="Fei Z."/>
            <person name="Lin K."/>
        </authorList>
    </citation>
    <scope>NUCLEOTIDE SEQUENCE [LARGE SCALE GENOMIC DNA]</scope>
    <source>
        <strain evidence="11">cv. 9930</strain>
    </source>
</reference>
<dbReference type="GO" id="GO:0005975">
    <property type="term" value="P:carbohydrate metabolic process"/>
    <property type="evidence" value="ECO:0007669"/>
    <property type="project" value="InterPro"/>
</dbReference>
<feature type="active site" evidence="8">
    <location>
        <position position="206"/>
    </location>
</feature>
<dbReference type="InterPro" id="IPR006626">
    <property type="entry name" value="PbH1"/>
</dbReference>
<name>A0A0A0L7H9_CUCSA</name>
<reference evidence="10 11" key="1">
    <citation type="journal article" date="2009" name="Nat. Genet.">
        <title>The genome of the cucumber, Cucumis sativus L.</title>
        <authorList>
            <person name="Huang S."/>
            <person name="Li R."/>
            <person name="Zhang Z."/>
            <person name="Li L."/>
            <person name="Gu X."/>
            <person name="Fan W."/>
            <person name="Lucas W.J."/>
            <person name="Wang X."/>
            <person name="Xie B."/>
            <person name="Ni P."/>
            <person name="Ren Y."/>
            <person name="Zhu H."/>
            <person name="Li J."/>
            <person name="Lin K."/>
            <person name="Jin W."/>
            <person name="Fei Z."/>
            <person name="Li G."/>
            <person name="Staub J."/>
            <person name="Kilian A."/>
            <person name="van der Vossen E.A."/>
            <person name="Wu Y."/>
            <person name="Guo J."/>
            <person name="He J."/>
            <person name="Jia Z."/>
            <person name="Ren Y."/>
            <person name="Tian G."/>
            <person name="Lu Y."/>
            <person name="Ruan J."/>
            <person name="Qian W."/>
            <person name="Wang M."/>
            <person name="Huang Q."/>
            <person name="Li B."/>
            <person name="Xuan Z."/>
            <person name="Cao J."/>
            <person name="Asan"/>
            <person name="Wu Z."/>
            <person name="Zhang J."/>
            <person name="Cai Q."/>
            <person name="Bai Y."/>
            <person name="Zhao B."/>
            <person name="Han Y."/>
            <person name="Li Y."/>
            <person name="Li X."/>
            <person name="Wang S."/>
            <person name="Shi Q."/>
            <person name="Liu S."/>
            <person name="Cho W.K."/>
            <person name="Kim J.Y."/>
            <person name="Xu Y."/>
            <person name="Heller-Uszynska K."/>
            <person name="Miao H."/>
            <person name="Cheng Z."/>
            <person name="Zhang S."/>
            <person name="Wu J."/>
            <person name="Yang Y."/>
            <person name="Kang H."/>
            <person name="Li M."/>
            <person name="Liang H."/>
            <person name="Ren X."/>
            <person name="Shi Z."/>
            <person name="Wen M."/>
            <person name="Jian M."/>
            <person name="Yang H."/>
            <person name="Zhang G."/>
            <person name="Yang Z."/>
            <person name="Chen R."/>
            <person name="Liu S."/>
            <person name="Li J."/>
            <person name="Ma L."/>
            <person name="Liu H."/>
            <person name="Zhou Y."/>
            <person name="Zhao J."/>
            <person name="Fang X."/>
            <person name="Li G."/>
            <person name="Fang L."/>
            <person name="Li Y."/>
            <person name="Liu D."/>
            <person name="Zheng H."/>
            <person name="Zhang Y."/>
            <person name="Qin N."/>
            <person name="Li Z."/>
            <person name="Yang G."/>
            <person name="Yang S."/>
            <person name="Bolund L."/>
            <person name="Kristiansen K."/>
            <person name="Zheng H."/>
            <person name="Li S."/>
            <person name="Zhang X."/>
            <person name="Yang H."/>
            <person name="Wang J."/>
            <person name="Sun R."/>
            <person name="Zhang B."/>
            <person name="Jiang S."/>
            <person name="Wang J."/>
            <person name="Du Y."/>
            <person name="Li S."/>
        </authorList>
    </citation>
    <scope>NUCLEOTIDE SEQUENCE [LARGE SCALE GENOMIC DNA]</scope>
    <source>
        <strain evidence="11">cv. 9930</strain>
    </source>
</reference>
<dbReference type="PANTHER" id="PTHR31375">
    <property type="match status" value="1"/>
</dbReference>
<reference evidence="10 11" key="3">
    <citation type="journal article" date="2010" name="BMC Genomics">
        <title>Transcriptome sequencing and comparative analysis of cucumber flowers with different sex types.</title>
        <authorList>
            <person name="Guo S."/>
            <person name="Zheng Y."/>
            <person name="Joung J.G."/>
            <person name="Liu S."/>
            <person name="Zhang Z."/>
            <person name="Crasta O.R."/>
            <person name="Sobral B.W."/>
            <person name="Xu Y."/>
            <person name="Huang S."/>
            <person name="Fei Z."/>
        </authorList>
    </citation>
    <scope>NUCLEOTIDE SEQUENCE [LARGE SCALE GENOMIC DNA]</scope>
    <source>
        <strain evidence="11">cv. 9930</strain>
    </source>
</reference>
<dbReference type="STRING" id="3659.A0A0A0L7H9"/>
<keyword evidence="6 9" id="KW-0326">Glycosidase</keyword>
<protein>
    <recommendedName>
        <fullName evidence="12">Exopolygalacturonase</fullName>
    </recommendedName>
</protein>
<dbReference type="Proteomes" id="UP000029981">
    <property type="component" value="Chromosome 3"/>
</dbReference>
<dbReference type="OrthoDB" id="187139at2759"/>
<keyword evidence="5 9" id="KW-0378">Hydrolase</keyword>
<dbReference type="Pfam" id="PF00295">
    <property type="entry name" value="Glyco_hydro_28"/>
    <property type="match status" value="1"/>
</dbReference>
<evidence type="ECO:0000256" key="2">
    <source>
        <dbReference type="ARBA" id="ARBA00008834"/>
    </source>
</evidence>
<comment type="similarity">
    <text evidence="2 9">Belongs to the glycosyl hydrolase 28 family.</text>
</comment>
<dbReference type="OMA" id="YDNIQMV"/>
<dbReference type="Gene3D" id="2.160.20.10">
    <property type="entry name" value="Single-stranded right-handed beta-helix, Pectin lyase-like"/>
    <property type="match status" value="1"/>
</dbReference>
<dbReference type="GO" id="GO:0071555">
    <property type="term" value="P:cell wall organization"/>
    <property type="evidence" value="ECO:0007669"/>
    <property type="project" value="UniProtKB-KW"/>
</dbReference>
<keyword evidence="11" id="KW-1185">Reference proteome</keyword>
<evidence type="ECO:0000256" key="3">
    <source>
        <dbReference type="ARBA" id="ARBA00022512"/>
    </source>
</evidence>
<dbReference type="SMART" id="SM00710">
    <property type="entry name" value="PbH1"/>
    <property type="match status" value="5"/>
</dbReference>
<dbReference type="AlphaFoldDB" id="A0A0A0L7H9"/>
<organism evidence="10 11">
    <name type="scientific">Cucumis sativus</name>
    <name type="common">Cucumber</name>
    <dbReference type="NCBI Taxonomy" id="3659"/>
    <lineage>
        <taxon>Eukaryota</taxon>
        <taxon>Viridiplantae</taxon>
        <taxon>Streptophyta</taxon>
        <taxon>Embryophyta</taxon>
        <taxon>Tracheophyta</taxon>
        <taxon>Spermatophyta</taxon>
        <taxon>Magnoliopsida</taxon>
        <taxon>eudicotyledons</taxon>
        <taxon>Gunneridae</taxon>
        <taxon>Pentapetalae</taxon>
        <taxon>rosids</taxon>
        <taxon>fabids</taxon>
        <taxon>Cucurbitales</taxon>
        <taxon>Cucurbitaceae</taxon>
        <taxon>Benincaseae</taxon>
        <taxon>Cucumis</taxon>
    </lineage>
</organism>
<keyword evidence="3" id="KW-0134">Cell wall</keyword>
<gene>
    <name evidence="10" type="ORF">Csa_3G063610</name>
</gene>
<evidence type="ECO:0000313" key="11">
    <source>
        <dbReference type="Proteomes" id="UP000029981"/>
    </source>
</evidence>
<evidence type="ECO:0000256" key="9">
    <source>
        <dbReference type="RuleBase" id="RU361169"/>
    </source>
</evidence>
<reference evidence="10 11" key="2">
    <citation type="journal article" date="2009" name="PLoS ONE">
        <title>An integrated genetic and cytogenetic map of the cucumber genome.</title>
        <authorList>
            <person name="Ren Y."/>
            <person name="Zhang Z."/>
            <person name="Liu J."/>
            <person name="Staub J.E."/>
            <person name="Han Y."/>
            <person name="Cheng Z."/>
            <person name="Li X."/>
            <person name="Lu J."/>
            <person name="Miao H."/>
            <person name="Kang H."/>
            <person name="Xie B."/>
            <person name="Gu X."/>
            <person name="Wang X."/>
            <person name="Du Y."/>
            <person name="Jin W."/>
            <person name="Huang S."/>
        </authorList>
    </citation>
    <scope>NUCLEOTIDE SEQUENCE [LARGE SCALE GENOMIC DNA]</scope>
    <source>
        <strain evidence="11">cv. 9930</strain>
    </source>
</reference>